<evidence type="ECO:0000256" key="3">
    <source>
        <dbReference type="ARBA" id="ARBA00022741"/>
    </source>
</evidence>
<dbReference type="PROSITE" id="PS00211">
    <property type="entry name" value="ABC_TRANSPORTER_1"/>
    <property type="match status" value="1"/>
</dbReference>
<comment type="similarity">
    <text evidence="1">Belongs to the ABC transporter superfamily.</text>
</comment>
<evidence type="ECO:0000313" key="6">
    <source>
        <dbReference type="EMBL" id="MBD2858491.1"/>
    </source>
</evidence>
<keyword evidence="4 6" id="KW-0067">ATP-binding</keyword>
<dbReference type="InterPro" id="IPR050319">
    <property type="entry name" value="ABC_transp_ATP-bind"/>
</dbReference>
<accession>A0A927C2L4</accession>
<dbReference type="Gene3D" id="3.40.50.300">
    <property type="entry name" value="P-loop containing nucleotide triphosphate hydrolases"/>
    <property type="match status" value="1"/>
</dbReference>
<name>A0A927C2L4_9GAMM</name>
<keyword evidence="7" id="KW-1185">Reference proteome</keyword>
<comment type="caution">
    <text evidence="6">The sequence shown here is derived from an EMBL/GenBank/DDBJ whole genome shotgun (WGS) entry which is preliminary data.</text>
</comment>
<dbReference type="AlphaFoldDB" id="A0A927C2L4"/>
<dbReference type="InterPro" id="IPR003439">
    <property type="entry name" value="ABC_transporter-like_ATP-bd"/>
</dbReference>
<gene>
    <name evidence="6" type="ORF">IB286_05655</name>
</gene>
<proteinExistence type="inferred from homology"/>
<dbReference type="Proteomes" id="UP000610558">
    <property type="component" value="Unassembled WGS sequence"/>
</dbReference>
<sequence>MTNTGSVLQARGLRCVFGRGRDQQVAVDNVDLDILPGEVVGVVGESGSGKSTLGRIITGLQSREQGELLLCGQPRKLHASSAEFRRFSGVVQMVFQDSYSSLNPRRTILDSLTEPLLLQGQSKQTAFQQGRAWLDRISLSSAAAGRYPHELSGGQRQRVGIARAFIVEPKLVVCDEAVSALDVSVQAQILALLKDIQQTQNTAMLFISHDLAVVRHMSDRVAVMYKGRRVEFDDVTRVYESPQHEYTRRLLSLHMEASL</sequence>
<protein>
    <submittedName>
        <fullName evidence="6">ABC transporter ATP-binding protein</fullName>
    </submittedName>
</protein>
<dbReference type="GO" id="GO:0016887">
    <property type="term" value="F:ATP hydrolysis activity"/>
    <property type="evidence" value="ECO:0007669"/>
    <property type="project" value="InterPro"/>
</dbReference>
<dbReference type="GO" id="GO:0005524">
    <property type="term" value="F:ATP binding"/>
    <property type="evidence" value="ECO:0007669"/>
    <property type="project" value="UniProtKB-KW"/>
</dbReference>
<dbReference type="PANTHER" id="PTHR43776:SF7">
    <property type="entry name" value="D,D-DIPEPTIDE TRANSPORT ATP-BINDING PROTEIN DDPF-RELATED"/>
    <property type="match status" value="1"/>
</dbReference>
<dbReference type="Pfam" id="PF00005">
    <property type="entry name" value="ABC_tran"/>
    <property type="match status" value="1"/>
</dbReference>
<organism evidence="6 7">
    <name type="scientific">Spongiibacter pelagi</name>
    <dbReference type="NCBI Taxonomy" id="2760804"/>
    <lineage>
        <taxon>Bacteria</taxon>
        <taxon>Pseudomonadati</taxon>
        <taxon>Pseudomonadota</taxon>
        <taxon>Gammaproteobacteria</taxon>
        <taxon>Cellvibrionales</taxon>
        <taxon>Spongiibacteraceae</taxon>
        <taxon>Spongiibacter</taxon>
    </lineage>
</organism>
<evidence type="ECO:0000313" key="7">
    <source>
        <dbReference type="Proteomes" id="UP000610558"/>
    </source>
</evidence>
<evidence type="ECO:0000256" key="1">
    <source>
        <dbReference type="ARBA" id="ARBA00005417"/>
    </source>
</evidence>
<dbReference type="SUPFAM" id="SSF52540">
    <property type="entry name" value="P-loop containing nucleoside triphosphate hydrolases"/>
    <property type="match status" value="1"/>
</dbReference>
<dbReference type="RefSeq" id="WP_190763361.1">
    <property type="nucleotide sequence ID" value="NZ_JACXLD010000002.1"/>
</dbReference>
<dbReference type="PROSITE" id="PS50893">
    <property type="entry name" value="ABC_TRANSPORTER_2"/>
    <property type="match status" value="1"/>
</dbReference>
<dbReference type="PANTHER" id="PTHR43776">
    <property type="entry name" value="TRANSPORT ATP-BINDING PROTEIN"/>
    <property type="match status" value="1"/>
</dbReference>
<evidence type="ECO:0000256" key="2">
    <source>
        <dbReference type="ARBA" id="ARBA00022448"/>
    </source>
</evidence>
<keyword evidence="3" id="KW-0547">Nucleotide-binding</keyword>
<evidence type="ECO:0000259" key="5">
    <source>
        <dbReference type="PROSITE" id="PS50893"/>
    </source>
</evidence>
<reference evidence="6" key="1">
    <citation type="submission" date="2020-09" db="EMBL/GenBank/DDBJ databases">
        <authorList>
            <person name="Yoon J.-W."/>
        </authorList>
    </citation>
    <scope>NUCLEOTIDE SEQUENCE</scope>
    <source>
        <strain evidence="6">KMU-158</strain>
    </source>
</reference>
<dbReference type="InterPro" id="IPR017871">
    <property type="entry name" value="ABC_transporter-like_CS"/>
</dbReference>
<dbReference type="SMART" id="SM00382">
    <property type="entry name" value="AAA"/>
    <property type="match status" value="1"/>
</dbReference>
<dbReference type="CDD" id="cd03257">
    <property type="entry name" value="ABC_NikE_OppD_transporters"/>
    <property type="match status" value="1"/>
</dbReference>
<evidence type="ECO:0000256" key="4">
    <source>
        <dbReference type="ARBA" id="ARBA00022840"/>
    </source>
</evidence>
<feature type="domain" description="ABC transporter" evidence="5">
    <location>
        <begin position="8"/>
        <end position="251"/>
    </location>
</feature>
<dbReference type="EMBL" id="JACXLD010000002">
    <property type="protein sequence ID" value="MBD2858491.1"/>
    <property type="molecule type" value="Genomic_DNA"/>
</dbReference>
<keyword evidence="2" id="KW-0813">Transport</keyword>
<dbReference type="GO" id="GO:0055085">
    <property type="term" value="P:transmembrane transport"/>
    <property type="evidence" value="ECO:0007669"/>
    <property type="project" value="UniProtKB-ARBA"/>
</dbReference>
<dbReference type="InterPro" id="IPR003593">
    <property type="entry name" value="AAA+_ATPase"/>
</dbReference>
<dbReference type="InterPro" id="IPR027417">
    <property type="entry name" value="P-loop_NTPase"/>
</dbReference>